<evidence type="ECO:0000313" key="10">
    <source>
        <dbReference type="Proteomes" id="UP000048600"/>
    </source>
</evidence>
<dbReference type="Proteomes" id="UP000044938">
    <property type="component" value="Unassembled WGS sequence"/>
</dbReference>
<gene>
    <name evidence="4" type="ORF">ERS007679_01652</name>
    <name evidence="2" type="ORF">ERS007681_02182</name>
    <name evidence="5" type="ORF">ERS007720_03572</name>
    <name evidence="6" type="ORF">ERS007741_03689</name>
    <name evidence="3" type="ORF">ERS027659_01773</name>
</gene>
<dbReference type="AlphaFoldDB" id="A0A654ZZS4"/>
<dbReference type="Proteomes" id="UP000045842">
    <property type="component" value="Unassembled WGS sequence"/>
</dbReference>
<dbReference type="EMBL" id="CHKL01000598">
    <property type="protein sequence ID" value="COX04599.1"/>
    <property type="molecule type" value="Genomic_DNA"/>
</dbReference>
<name>A0A654ZZS4_MYCTX</name>
<evidence type="ECO:0000313" key="5">
    <source>
        <dbReference type="EMBL" id="COW92775.1"/>
    </source>
</evidence>
<dbReference type="EMBL" id="CNFT01000357">
    <property type="protein sequence ID" value="CKR58204.1"/>
    <property type="molecule type" value="Genomic_DNA"/>
</dbReference>
<proteinExistence type="predicted"/>
<organism evidence="3 11">
    <name type="scientific">Mycobacterium tuberculosis</name>
    <dbReference type="NCBI Taxonomy" id="1773"/>
    <lineage>
        <taxon>Bacteria</taxon>
        <taxon>Bacillati</taxon>
        <taxon>Actinomycetota</taxon>
        <taxon>Actinomycetes</taxon>
        <taxon>Mycobacteriales</taxon>
        <taxon>Mycobacteriaceae</taxon>
        <taxon>Mycobacterium</taxon>
        <taxon>Mycobacterium tuberculosis complex</taxon>
    </lineage>
</organism>
<evidence type="ECO:0000313" key="4">
    <source>
        <dbReference type="EMBL" id="COV34573.1"/>
    </source>
</evidence>
<evidence type="ECO:0000313" key="11">
    <source>
        <dbReference type="Proteomes" id="UP000050164"/>
    </source>
</evidence>
<dbReference type="EMBL" id="CFOE01000269">
    <property type="protein sequence ID" value="CFE39794.1"/>
    <property type="molecule type" value="Genomic_DNA"/>
</dbReference>
<feature type="region of interest" description="Disordered" evidence="1">
    <location>
        <begin position="98"/>
        <end position="137"/>
    </location>
</feature>
<dbReference type="EMBL" id="CSAD01000186">
    <property type="protein sequence ID" value="COV34573.1"/>
    <property type="molecule type" value="Genomic_DNA"/>
</dbReference>
<evidence type="ECO:0000313" key="3">
    <source>
        <dbReference type="EMBL" id="CKR58204.1"/>
    </source>
</evidence>
<evidence type="ECO:0000313" key="8">
    <source>
        <dbReference type="Proteomes" id="UP000045842"/>
    </source>
</evidence>
<accession>A0A654ZZS4</accession>
<evidence type="ECO:0000313" key="2">
    <source>
        <dbReference type="EMBL" id="CFE39794.1"/>
    </source>
</evidence>
<reference evidence="7 8" key="1">
    <citation type="submission" date="2015-03" db="EMBL/GenBank/DDBJ databases">
        <authorList>
            <consortium name="Pathogen Informatics"/>
        </authorList>
    </citation>
    <scope>NUCLEOTIDE SEQUENCE [LARGE SCALE GENOMIC DNA]</scope>
    <source>
        <strain evidence="3 11">Bir 185</strain>
        <strain evidence="4 8">G09801536</strain>
        <strain evidence="2 9">G09901357</strain>
        <strain evidence="5 7">M09401471</strain>
        <strain evidence="6 10">P00601463</strain>
    </source>
</reference>
<dbReference type="Proteomes" id="UP000050164">
    <property type="component" value="Unassembled WGS sequence"/>
</dbReference>
<evidence type="ECO:0000313" key="7">
    <source>
        <dbReference type="Proteomes" id="UP000044938"/>
    </source>
</evidence>
<protein>
    <submittedName>
        <fullName evidence="3">Uncharacterized protein</fullName>
    </submittedName>
</protein>
<dbReference type="EMBL" id="CSAJ01000591">
    <property type="protein sequence ID" value="COW92775.1"/>
    <property type="molecule type" value="Genomic_DNA"/>
</dbReference>
<evidence type="ECO:0000256" key="1">
    <source>
        <dbReference type="SAM" id="MobiDB-lite"/>
    </source>
</evidence>
<dbReference type="Proteomes" id="UP000048600">
    <property type="component" value="Unassembled WGS sequence"/>
</dbReference>
<evidence type="ECO:0000313" key="9">
    <source>
        <dbReference type="Proteomes" id="UP000048289"/>
    </source>
</evidence>
<sequence length="137" mass="14673">MSRGEPADRPTRLTPNTPILRSVRNHLRARLDSDGGRCAPKMGSEAMLGPKNPLLLTIVAGLAKGTVAAMKCADVMAPYSRWANTATVRMAISRWITPLGRSRSAMPTPPARRPRTVTDADDGENGPGSASERLVAR</sequence>
<dbReference type="Proteomes" id="UP000048289">
    <property type="component" value="Unassembled WGS sequence"/>
</dbReference>
<evidence type="ECO:0000313" key="6">
    <source>
        <dbReference type="EMBL" id="COX04599.1"/>
    </source>
</evidence>